<dbReference type="PANTHER" id="PTHR11228:SF7">
    <property type="entry name" value="PQQA PEPTIDE CYCLASE"/>
    <property type="match status" value="1"/>
</dbReference>
<dbReference type="SFLD" id="SFLDG01386">
    <property type="entry name" value="main_SPASM_domain-containing"/>
    <property type="match status" value="1"/>
</dbReference>
<dbReference type="GO" id="GO:0003824">
    <property type="term" value="F:catalytic activity"/>
    <property type="evidence" value="ECO:0007669"/>
    <property type="project" value="InterPro"/>
</dbReference>
<gene>
    <name evidence="8" type="ordered locus">DR_C0034</name>
</gene>
<dbReference type="CDD" id="cd01335">
    <property type="entry name" value="Radical_SAM"/>
    <property type="match status" value="1"/>
</dbReference>
<dbReference type="PROSITE" id="PS51918">
    <property type="entry name" value="RADICAL_SAM"/>
    <property type="match status" value="1"/>
</dbReference>
<evidence type="ECO:0000256" key="3">
    <source>
        <dbReference type="ARBA" id="ARBA00022691"/>
    </source>
</evidence>
<dbReference type="CDD" id="cd21123">
    <property type="entry name" value="SPASM_MftC-like"/>
    <property type="match status" value="1"/>
</dbReference>
<dbReference type="KEGG" id="dra:DR_C0034"/>
<comment type="cofactor">
    <cofactor evidence="1">
        <name>[4Fe-4S] cluster</name>
        <dbReference type="ChEBI" id="CHEBI:49883"/>
    </cofactor>
</comment>
<dbReference type="Pfam" id="PF04055">
    <property type="entry name" value="Radical_SAM"/>
    <property type="match status" value="1"/>
</dbReference>
<dbReference type="InterPro" id="IPR050377">
    <property type="entry name" value="Radical_SAM_PqqE_MftC-like"/>
</dbReference>
<evidence type="ECO:0000256" key="6">
    <source>
        <dbReference type="ARBA" id="ARBA00023014"/>
    </source>
</evidence>
<dbReference type="NCBIfam" id="TIGR04085">
    <property type="entry name" value="rSAM_more_4Fe4S"/>
    <property type="match status" value="1"/>
</dbReference>
<dbReference type="Proteomes" id="UP000002524">
    <property type="component" value="Plasmid CP1"/>
</dbReference>
<dbReference type="SFLD" id="SFLDS00029">
    <property type="entry name" value="Radical_SAM"/>
    <property type="match status" value="1"/>
</dbReference>
<dbReference type="AlphaFoldDB" id="Q9RZF6"/>
<dbReference type="EMBL" id="AE001827">
    <property type="protein sequence ID" value="AAF12672.1"/>
    <property type="molecule type" value="Genomic_DNA"/>
</dbReference>
<dbReference type="Gene3D" id="3.20.20.70">
    <property type="entry name" value="Aldolase class I"/>
    <property type="match status" value="1"/>
</dbReference>
<keyword evidence="4" id="KW-0479">Metal-binding</keyword>
<dbReference type="PANTHER" id="PTHR11228">
    <property type="entry name" value="RADICAL SAM DOMAIN PROTEIN"/>
    <property type="match status" value="1"/>
</dbReference>
<dbReference type="SUPFAM" id="SSF102114">
    <property type="entry name" value="Radical SAM enzymes"/>
    <property type="match status" value="1"/>
</dbReference>
<organism evidence="8 9">
    <name type="scientific">Deinococcus radiodurans (strain ATCC 13939 / DSM 20539 / JCM 16871 / CCUG 27074 / LMG 4051 / NBRC 15346 / NCIMB 9279 / VKM B-1422 / R1)</name>
    <dbReference type="NCBI Taxonomy" id="243230"/>
    <lineage>
        <taxon>Bacteria</taxon>
        <taxon>Thermotogati</taxon>
        <taxon>Deinococcota</taxon>
        <taxon>Deinococci</taxon>
        <taxon>Deinococcales</taxon>
        <taxon>Deinococcaceae</taxon>
        <taxon>Deinococcus</taxon>
    </lineage>
</organism>
<protein>
    <submittedName>
        <fullName evidence="8">Coenzyme PQQ synthesis protein, putative</fullName>
    </submittedName>
</protein>
<dbReference type="InterPro" id="IPR013785">
    <property type="entry name" value="Aldolase_TIM"/>
</dbReference>
<accession>Q9RZF6</accession>
<dbReference type="HOGENOM" id="CLU_009273_4_1_0"/>
<keyword evidence="9" id="KW-1185">Reference proteome</keyword>
<dbReference type="PIR" id="D75638">
    <property type="entry name" value="D75638"/>
</dbReference>
<evidence type="ECO:0000256" key="2">
    <source>
        <dbReference type="ARBA" id="ARBA00022485"/>
    </source>
</evidence>
<dbReference type="SFLD" id="SFLDG01067">
    <property type="entry name" value="SPASM/twitch_domain_containing"/>
    <property type="match status" value="1"/>
</dbReference>
<dbReference type="OrthoDB" id="9810775at2"/>
<dbReference type="Pfam" id="PF13186">
    <property type="entry name" value="SPASM"/>
    <property type="match status" value="1"/>
</dbReference>
<dbReference type="InParanoid" id="Q9RZF6"/>
<proteinExistence type="predicted"/>
<dbReference type="DNASU" id="1799886"/>
<dbReference type="RefSeq" id="WP_010884089.1">
    <property type="nucleotide sequence ID" value="NC_000959.1"/>
</dbReference>
<evidence type="ECO:0000259" key="7">
    <source>
        <dbReference type="PROSITE" id="PS51918"/>
    </source>
</evidence>
<evidence type="ECO:0000313" key="8">
    <source>
        <dbReference type="EMBL" id="AAF12672.1"/>
    </source>
</evidence>
<reference evidence="8 9" key="1">
    <citation type="journal article" date="1999" name="Science">
        <title>Genome sequence of the radioresistant bacterium Deinococcus radiodurans R1.</title>
        <authorList>
            <person name="White O."/>
            <person name="Eisen J.A."/>
            <person name="Heidelberg J.F."/>
            <person name="Hickey E.K."/>
            <person name="Peterson J.D."/>
            <person name="Dodson R.J."/>
            <person name="Haft D.H."/>
            <person name="Gwinn M.L."/>
            <person name="Nelson W.C."/>
            <person name="Richardson D.L."/>
            <person name="Moffat K.S."/>
            <person name="Qin H."/>
            <person name="Jiang L."/>
            <person name="Pamphile W."/>
            <person name="Crosby M."/>
            <person name="Shen M."/>
            <person name="Vamathevan J.J."/>
            <person name="Lam P."/>
            <person name="McDonald L."/>
            <person name="Utterback T."/>
            <person name="Zalewski C."/>
            <person name="Makarova K.S."/>
            <person name="Aravind L."/>
            <person name="Daly M.J."/>
            <person name="Minton K.W."/>
            <person name="Fleischmann R.D."/>
            <person name="Ketchum K.A."/>
            <person name="Nelson K.E."/>
            <person name="Salzberg S."/>
            <person name="Smith H.O."/>
            <person name="Venter J.C."/>
            <person name="Fraser C.M."/>
        </authorList>
    </citation>
    <scope>NUCLEOTIDE SEQUENCE [LARGE SCALE GENOMIC DNA]</scope>
    <source>
        <strain evidence="9">ATCC 13939 / DSM 20539 / JCM 16871 / LMG 4051 / NBRC 15346 / NCIMB 9279 / R1 / VKM B-1422</strain>
        <plasmid evidence="9">Plasmid CP1</plasmid>
    </source>
</reference>
<keyword evidence="5" id="KW-0408">Iron</keyword>
<dbReference type="GO" id="GO:0046872">
    <property type="term" value="F:metal ion binding"/>
    <property type="evidence" value="ECO:0007669"/>
    <property type="project" value="UniProtKB-KW"/>
</dbReference>
<dbReference type="GO" id="GO:0051539">
    <property type="term" value="F:4 iron, 4 sulfur cluster binding"/>
    <property type="evidence" value="ECO:0007669"/>
    <property type="project" value="UniProtKB-KW"/>
</dbReference>
<dbReference type="InterPro" id="IPR007197">
    <property type="entry name" value="rSAM"/>
</dbReference>
<evidence type="ECO:0000313" key="9">
    <source>
        <dbReference type="Proteomes" id="UP000002524"/>
    </source>
</evidence>
<evidence type="ECO:0000256" key="1">
    <source>
        <dbReference type="ARBA" id="ARBA00001966"/>
    </source>
</evidence>
<keyword evidence="6" id="KW-0411">Iron-sulfur</keyword>
<sequence length="384" mass="42465">MVAFLRGPTHVDFNLTNGCNLACSHCHSASGPKLDNELKTEEILQTIDALHIIGALKIAFAGGEPFIRRDIFNILSHACSLPGWGISVITNGFYLNSLTVEKLKAQCPNLSINISVDGSTPAGYSTLRKQLNRPDADPQPLFERVLSGIDNVVRSGMSNSVNFTITKATLHDIEATYELVVDRIGADNMVAIKFFPGGYGKEHLDLYEIPYDMWDEHFVALTRAKLGGKLERLQISVPAAWEFYLPLINAGIPIEEAEEVWGYRSPLREDMYARMREVGDVAGISELCISSDGEVYPSVLLVGEKTMSCGNLREHSLQRIWQESSCLMALRELKLFDLNGNCTKCGVREVCGGGSRSRAFSREGDFRDMDYVCPIVEVPLVSHA</sequence>
<dbReference type="InterPro" id="IPR023885">
    <property type="entry name" value="4Fe4S-binding_SPASM_dom"/>
</dbReference>
<evidence type="ECO:0000256" key="5">
    <source>
        <dbReference type="ARBA" id="ARBA00023004"/>
    </source>
</evidence>
<geneLocation type="plasmid" evidence="8 9">
    <name>CP1</name>
</geneLocation>
<evidence type="ECO:0000256" key="4">
    <source>
        <dbReference type="ARBA" id="ARBA00022723"/>
    </source>
</evidence>
<dbReference type="GeneID" id="69519429"/>
<name>Q9RZF6_DEIRA</name>
<keyword evidence="3" id="KW-0949">S-adenosyl-L-methionine</keyword>
<dbReference type="InterPro" id="IPR017200">
    <property type="entry name" value="PqqE-like"/>
</dbReference>
<keyword evidence="2" id="KW-0004">4Fe-4S</keyword>
<feature type="domain" description="Radical SAM core" evidence="7">
    <location>
        <begin position="5"/>
        <end position="229"/>
    </location>
</feature>
<dbReference type="InterPro" id="IPR058240">
    <property type="entry name" value="rSAM_sf"/>
</dbReference>
<keyword evidence="8" id="KW-0614">Plasmid</keyword>
<dbReference type="PIRSF" id="PIRSF037420">
    <property type="entry name" value="PQQ_syn_pqqE"/>
    <property type="match status" value="1"/>
</dbReference>
<dbReference type="EnsemblBacteria" id="AAF12672">
    <property type="protein sequence ID" value="AAF12672"/>
    <property type="gene ID" value="DR_C0034"/>
</dbReference>